<sequence length="128" mass="14479">MSPFEFAPFNLESVRLITNGCHTPAYPYKLNWQKKQFGRAFKDLLDATRTTHGINTQKYVANSCLYGFDLQAYQNNKYIELQQIGSTMISLNFNVPVPTNGLQLVVFGEFDSILALDKSRTVTTAMSI</sequence>
<proteinExistence type="predicted"/>
<name>A0A914YI86_9BILA</name>
<dbReference type="Proteomes" id="UP000887577">
    <property type="component" value="Unplaced"/>
</dbReference>
<accession>A0A914YI86</accession>
<evidence type="ECO:0000313" key="2">
    <source>
        <dbReference type="WBParaSite" id="PSU_v2.g18524.t1"/>
    </source>
</evidence>
<dbReference type="AlphaFoldDB" id="A0A914YI86"/>
<reference evidence="2" key="1">
    <citation type="submission" date="2022-11" db="UniProtKB">
        <authorList>
            <consortium name="WormBaseParasite"/>
        </authorList>
    </citation>
    <scope>IDENTIFICATION</scope>
</reference>
<dbReference type="WBParaSite" id="PSU_v2.g18524.t1">
    <property type="protein sequence ID" value="PSU_v2.g18524.t1"/>
    <property type="gene ID" value="PSU_v2.g18524"/>
</dbReference>
<protein>
    <submittedName>
        <fullName evidence="2">Uncharacterized protein</fullName>
    </submittedName>
</protein>
<keyword evidence="1" id="KW-1185">Reference proteome</keyword>
<evidence type="ECO:0000313" key="1">
    <source>
        <dbReference type="Proteomes" id="UP000887577"/>
    </source>
</evidence>
<organism evidence="1 2">
    <name type="scientific">Panagrolaimus superbus</name>
    <dbReference type="NCBI Taxonomy" id="310955"/>
    <lineage>
        <taxon>Eukaryota</taxon>
        <taxon>Metazoa</taxon>
        <taxon>Ecdysozoa</taxon>
        <taxon>Nematoda</taxon>
        <taxon>Chromadorea</taxon>
        <taxon>Rhabditida</taxon>
        <taxon>Tylenchina</taxon>
        <taxon>Panagrolaimomorpha</taxon>
        <taxon>Panagrolaimoidea</taxon>
        <taxon>Panagrolaimidae</taxon>
        <taxon>Panagrolaimus</taxon>
    </lineage>
</organism>